<dbReference type="OMA" id="WRCKRLA"/>
<dbReference type="GO" id="GO:0071880">
    <property type="term" value="P:adenylate cyclase-activating adrenergic receptor signaling pathway"/>
    <property type="evidence" value="ECO:0007669"/>
    <property type="project" value="TreeGrafter"/>
</dbReference>
<gene>
    <name evidence="14" type="primary">Dgri\GH17285</name>
    <name evidence="14" type="ORF">Dgri_GH17285</name>
</gene>
<dbReference type="Pfam" id="PF00001">
    <property type="entry name" value="7tm_1"/>
    <property type="match status" value="1"/>
</dbReference>
<dbReference type="PROSITE" id="PS00237">
    <property type="entry name" value="G_PROTEIN_RECEP_F1_1"/>
    <property type="match status" value="1"/>
</dbReference>
<keyword evidence="7 12" id="KW-0472">Membrane</keyword>
<dbReference type="Gene3D" id="1.20.1070.10">
    <property type="entry name" value="Rhodopsin 7-helix transmembrane proteins"/>
    <property type="match status" value="2"/>
</dbReference>
<reference evidence="14 15" key="1">
    <citation type="journal article" date="2007" name="Nature">
        <title>Evolution of genes and genomes on the Drosophila phylogeny.</title>
        <authorList>
            <consortium name="Drosophila 12 Genomes Consortium"/>
            <person name="Clark A.G."/>
            <person name="Eisen M.B."/>
            <person name="Smith D.R."/>
            <person name="Bergman C.M."/>
            <person name="Oliver B."/>
            <person name="Markow T.A."/>
            <person name="Kaufman T.C."/>
            <person name="Kellis M."/>
            <person name="Gelbart W."/>
            <person name="Iyer V.N."/>
            <person name="Pollard D.A."/>
            <person name="Sackton T.B."/>
            <person name="Larracuente A.M."/>
            <person name="Singh N.D."/>
            <person name="Abad J.P."/>
            <person name="Abt D.N."/>
            <person name="Adryan B."/>
            <person name="Aguade M."/>
            <person name="Akashi H."/>
            <person name="Anderson W.W."/>
            <person name="Aquadro C.F."/>
            <person name="Ardell D.H."/>
            <person name="Arguello R."/>
            <person name="Artieri C.G."/>
            <person name="Barbash D.A."/>
            <person name="Barker D."/>
            <person name="Barsanti P."/>
            <person name="Batterham P."/>
            <person name="Batzoglou S."/>
            <person name="Begun D."/>
            <person name="Bhutkar A."/>
            <person name="Blanco E."/>
            <person name="Bosak S.A."/>
            <person name="Bradley R.K."/>
            <person name="Brand A.D."/>
            <person name="Brent M.R."/>
            <person name="Brooks A.N."/>
            <person name="Brown R.H."/>
            <person name="Butlin R.K."/>
            <person name="Caggese C."/>
            <person name="Calvi B.R."/>
            <person name="Bernardo de Carvalho A."/>
            <person name="Caspi A."/>
            <person name="Castrezana S."/>
            <person name="Celniker S.E."/>
            <person name="Chang J.L."/>
            <person name="Chapple C."/>
            <person name="Chatterji S."/>
            <person name="Chinwalla A."/>
            <person name="Civetta A."/>
            <person name="Clifton S.W."/>
            <person name="Comeron J.M."/>
            <person name="Costello J.C."/>
            <person name="Coyne J.A."/>
            <person name="Daub J."/>
            <person name="David R.G."/>
            <person name="Delcher A.L."/>
            <person name="Delehaunty K."/>
            <person name="Do C.B."/>
            <person name="Ebling H."/>
            <person name="Edwards K."/>
            <person name="Eickbush T."/>
            <person name="Evans J.D."/>
            <person name="Filipski A."/>
            <person name="Findeiss S."/>
            <person name="Freyhult E."/>
            <person name="Fulton L."/>
            <person name="Fulton R."/>
            <person name="Garcia A.C."/>
            <person name="Gardiner A."/>
            <person name="Garfield D.A."/>
            <person name="Garvin B.E."/>
            <person name="Gibson G."/>
            <person name="Gilbert D."/>
            <person name="Gnerre S."/>
            <person name="Godfrey J."/>
            <person name="Good R."/>
            <person name="Gotea V."/>
            <person name="Gravely B."/>
            <person name="Greenberg A.J."/>
            <person name="Griffiths-Jones S."/>
            <person name="Gross S."/>
            <person name="Guigo R."/>
            <person name="Gustafson E.A."/>
            <person name="Haerty W."/>
            <person name="Hahn M.W."/>
            <person name="Halligan D.L."/>
            <person name="Halpern A.L."/>
            <person name="Halter G.M."/>
            <person name="Han M.V."/>
            <person name="Heger A."/>
            <person name="Hillier L."/>
            <person name="Hinrichs A.S."/>
            <person name="Holmes I."/>
            <person name="Hoskins R.A."/>
            <person name="Hubisz M.J."/>
            <person name="Hultmark D."/>
            <person name="Huntley M.A."/>
            <person name="Jaffe D.B."/>
            <person name="Jagadeeshan S."/>
            <person name="Jeck W.R."/>
            <person name="Johnson J."/>
            <person name="Jones C.D."/>
            <person name="Jordan W.C."/>
            <person name="Karpen G.H."/>
            <person name="Kataoka E."/>
            <person name="Keightley P.D."/>
            <person name="Kheradpour P."/>
            <person name="Kirkness E.F."/>
            <person name="Koerich L.B."/>
            <person name="Kristiansen K."/>
            <person name="Kudrna D."/>
            <person name="Kulathinal R.J."/>
            <person name="Kumar S."/>
            <person name="Kwok R."/>
            <person name="Lander E."/>
            <person name="Langley C.H."/>
            <person name="Lapoint R."/>
            <person name="Lazzaro B.P."/>
            <person name="Lee S.J."/>
            <person name="Levesque L."/>
            <person name="Li R."/>
            <person name="Lin C.F."/>
            <person name="Lin M.F."/>
            <person name="Lindblad-Toh K."/>
            <person name="Llopart A."/>
            <person name="Long M."/>
            <person name="Low L."/>
            <person name="Lozovsky E."/>
            <person name="Lu J."/>
            <person name="Luo M."/>
            <person name="Machado C.A."/>
            <person name="Makalowski W."/>
            <person name="Marzo M."/>
            <person name="Matsuda M."/>
            <person name="Matzkin L."/>
            <person name="McAllister B."/>
            <person name="McBride C.S."/>
            <person name="McKernan B."/>
            <person name="McKernan K."/>
            <person name="Mendez-Lago M."/>
            <person name="Minx P."/>
            <person name="Mollenhauer M.U."/>
            <person name="Montooth K."/>
            <person name="Mount S.M."/>
            <person name="Mu X."/>
            <person name="Myers E."/>
            <person name="Negre B."/>
            <person name="Newfeld S."/>
            <person name="Nielsen R."/>
            <person name="Noor M.A."/>
            <person name="O'Grady P."/>
            <person name="Pachter L."/>
            <person name="Papaceit M."/>
            <person name="Parisi M.J."/>
            <person name="Parisi M."/>
            <person name="Parts L."/>
            <person name="Pedersen J.S."/>
            <person name="Pesole G."/>
            <person name="Phillippy A.M."/>
            <person name="Ponting C.P."/>
            <person name="Pop M."/>
            <person name="Porcelli D."/>
            <person name="Powell J.R."/>
            <person name="Prohaska S."/>
            <person name="Pruitt K."/>
            <person name="Puig M."/>
            <person name="Quesneville H."/>
            <person name="Ram K.R."/>
            <person name="Rand D."/>
            <person name="Rasmussen M.D."/>
            <person name="Reed L.K."/>
            <person name="Reenan R."/>
            <person name="Reily A."/>
            <person name="Remington K.A."/>
            <person name="Rieger T.T."/>
            <person name="Ritchie M.G."/>
            <person name="Robin C."/>
            <person name="Rogers Y.H."/>
            <person name="Rohde C."/>
            <person name="Rozas J."/>
            <person name="Rubenfield M.J."/>
            <person name="Ruiz A."/>
            <person name="Russo S."/>
            <person name="Salzberg S.L."/>
            <person name="Sanchez-Gracia A."/>
            <person name="Saranga D.J."/>
            <person name="Sato H."/>
            <person name="Schaeffer S.W."/>
            <person name="Schatz M.C."/>
            <person name="Schlenke T."/>
            <person name="Schwartz R."/>
            <person name="Segarra C."/>
            <person name="Singh R.S."/>
            <person name="Sirot L."/>
            <person name="Sirota M."/>
            <person name="Sisneros N.B."/>
            <person name="Smith C.D."/>
            <person name="Smith T.F."/>
            <person name="Spieth J."/>
            <person name="Stage D.E."/>
            <person name="Stark A."/>
            <person name="Stephan W."/>
            <person name="Strausberg R.L."/>
            <person name="Strempel S."/>
            <person name="Sturgill D."/>
            <person name="Sutton G."/>
            <person name="Sutton G.G."/>
            <person name="Tao W."/>
            <person name="Teichmann S."/>
            <person name="Tobari Y.N."/>
            <person name="Tomimura Y."/>
            <person name="Tsolas J.M."/>
            <person name="Valente V.L."/>
            <person name="Venter E."/>
            <person name="Venter J.C."/>
            <person name="Vicario S."/>
            <person name="Vieira F.G."/>
            <person name="Vilella A.J."/>
            <person name="Villasante A."/>
            <person name="Walenz B."/>
            <person name="Wang J."/>
            <person name="Wasserman M."/>
            <person name="Watts T."/>
            <person name="Wilson D."/>
            <person name="Wilson R.K."/>
            <person name="Wing R.A."/>
            <person name="Wolfner M.F."/>
            <person name="Wong A."/>
            <person name="Wong G.K."/>
            <person name="Wu C.I."/>
            <person name="Wu G."/>
            <person name="Yamamoto D."/>
            <person name="Yang H.P."/>
            <person name="Yang S.P."/>
            <person name="Yorke J.A."/>
            <person name="Yoshida K."/>
            <person name="Zdobnov E."/>
            <person name="Zhang P."/>
            <person name="Zhang Y."/>
            <person name="Zimin A.V."/>
            <person name="Baldwin J."/>
            <person name="Abdouelleil A."/>
            <person name="Abdulkadir J."/>
            <person name="Abebe A."/>
            <person name="Abera B."/>
            <person name="Abreu J."/>
            <person name="Acer S.C."/>
            <person name="Aftuck L."/>
            <person name="Alexander A."/>
            <person name="An P."/>
            <person name="Anderson E."/>
            <person name="Anderson S."/>
            <person name="Arachi H."/>
            <person name="Azer M."/>
            <person name="Bachantsang P."/>
            <person name="Barry A."/>
            <person name="Bayul T."/>
            <person name="Berlin A."/>
            <person name="Bessette D."/>
            <person name="Bloom T."/>
            <person name="Blye J."/>
            <person name="Boguslavskiy L."/>
            <person name="Bonnet C."/>
            <person name="Boukhgalter B."/>
            <person name="Bourzgui I."/>
            <person name="Brown A."/>
            <person name="Cahill P."/>
            <person name="Channer S."/>
            <person name="Cheshatsang Y."/>
            <person name="Chuda L."/>
            <person name="Citroen M."/>
            <person name="Collymore A."/>
            <person name="Cooke P."/>
            <person name="Costello M."/>
            <person name="D'Aco K."/>
            <person name="Daza R."/>
            <person name="De Haan G."/>
            <person name="DeGray S."/>
            <person name="DeMaso C."/>
            <person name="Dhargay N."/>
            <person name="Dooley K."/>
            <person name="Dooley E."/>
            <person name="Doricent M."/>
            <person name="Dorje P."/>
            <person name="Dorjee K."/>
            <person name="Dupes A."/>
            <person name="Elong R."/>
            <person name="Falk J."/>
            <person name="Farina A."/>
            <person name="Faro S."/>
            <person name="Ferguson D."/>
            <person name="Fisher S."/>
            <person name="Foley C.D."/>
            <person name="Franke A."/>
            <person name="Friedrich D."/>
            <person name="Gadbois L."/>
            <person name="Gearin G."/>
            <person name="Gearin C.R."/>
            <person name="Giannoukos G."/>
            <person name="Goode T."/>
            <person name="Graham J."/>
            <person name="Grandbois E."/>
            <person name="Grewal S."/>
            <person name="Gyaltsen K."/>
            <person name="Hafez N."/>
            <person name="Hagos B."/>
            <person name="Hall J."/>
            <person name="Henson C."/>
            <person name="Hollinger A."/>
            <person name="Honan T."/>
            <person name="Huard M.D."/>
            <person name="Hughes L."/>
            <person name="Hurhula B."/>
            <person name="Husby M.E."/>
            <person name="Kamat A."/>
            <person name="Kanga B."/>
            <person name="Kashin S."/>
            <person name="Khazanovich D."/>
            <person name="Kisner P."/>
            <person name="Lance K."/>
            <person name="Lara M."/>
            <person name="Lee W."/>
            <person name="Lennon N."/>
            <person name="Letendre F."/>
            <person name="LeVine R."/>
            <person name="Lipovsky A."/>
            <person name="Liu X."/>
            <person name="Liu J."/>
            <person name="Liu S."/>
            <person name="Lokyitsang T."/>
            <person name="Lokyitsang Y."/>
            <person name="Lubonja R."/>
            <person name="Lui A."/>
            <person name="MacDonald P."/>
            <person name="Magnisalis V."/>
            <person name="Maru K."/>
            <person name="Matthews C."/>
            <person name="McCusker W."/>
            <person name="McDonough S."/>
            <person name="Mehta T."/>
            <person name="Meldrim J."/>
            <person name="Meneus L."/>
            <person name="Mihai O."/>
            <person name="Mihalev A."/>
            <person name="Mihova T."/>
            <person name="Mittelman R."/>
            <person name="Mlenga V."/>
            <person name="Montmayeur A."/>
            <person name="Mulrain L."/>
            <person name="Navidi A."/>
            <person name="Naylor J."/>
            <person name="Negash T."/>
            <person name="Nguyen T."/>
            <person name="Nguyen N."/>
            <person name="Nicol R."/>
            <person name="Norbu C."/>
            <person name="Norbu N."/>
            <person name="Novod N."/>
            <person name="O'Neill B."/>
            <person name="Osman S."/>
            <person name="Markiewicz E."/>
            <person name="Oyono O.L."/>
            <person name="Patti C."/>
            <person name="Phunkhang P."/>
            <person name="Pierre F."/>
            <person name="Priest M."/>
            <person name="Raghuraman S."/>
            <person name="Rege F."/>
            <person name="Reyes R."/>
            <person name="Rise C."/>
            <person name="Rogov P."/>
            <person name="Ross K."/>
            <person name="Ryan E."/>
            <person name="Settipalli S."/>
            <person name="Shea T."/>
            <person name="Sherpa N."/>
            <person name="Shi L."/>
            <person name="Shih D."/>
            <person name="Sparrow T."/>
            <person name="Spaulding J."/>
            <person name="Stalker J."/>
            <person name="Stange-Thomann N."/>
            <person name="Stavropoulos S."/>
            <person name="Stone C."/>
            <person name="Strader C."/>
            <person name="Tesfaye S."/>
            <person name="Thomson T."/>
            <person name="Thoulutsang Y."/>
            <person name="Thoulutsang D."/>
            <person name="Topham K."/>
            <person name="Topping I."/>
            <person name="Tsamla T."/>
            <person name="Vassiliev H."/>
            <person name="Vo A."/>
            <person name="Wangchuk T."/>
            <person name="Wangdi T."/>
            <person name="Weiand M."/>
            <person name="Wilkinson J."/>
            <person name="Wilson A."/>
            <person name="Yadav S."/>
            <person name="Young G."/>
            <person name="Yu Q."/>
            <person name="Zembek L."/>
            <person name="Zhong D."/>
            <person name="Zimmer A."/>
            <person name="Zwirko Z."/>
            <person name="Jaffe D.B."/>
            <person name="Alvarez P."/>
            <person name="Brockman W."/>
            <person name="Butler J."/>
            <person name="Chin C."/>
            <person name="Gnerre S."/>
            <person name="Grabherr M."/>
            <person name="Kleber M."/>
            <person name="Mauceli E."/>
            <person name="MacCallum I."/>
        </authorList>
    </citation>
    <scope>NUCLEOTIDE SEQUENCE [LARGE SCALE GENOMIC DNA]</scope>
    <source>
        <strain evidence="15">Tucson 15287-2541.00</strain>
    </source>
</reference>
<feature type="transmembrane region" description="Helical" evidence="12">
    <location>
        <begin position="383"/>
        <end position="404"/>
    </location>
</feature>
<dbReference type="HOGENOM" id="CLU_009579_11_1_1"/>
<protein>
    <submittedName>
        <fullName evidence="14">GH17285</fullName>
    </submittedName>
</protein>
<accession>B4JUG2</accession>
<keyword evidence="15" id="KW-1185">Reference proteome</keyword>
<evidence type="ECO:0000256" key="5">
    <source>
        <dbReference type="ARBA" id="ARBA00022989"/>
    </source>
</evidence>
<comment type="subcellular location">
    <subcellularLocation>
        <location evidence="1">Cell membrane</location>
        <topology evidence="1">Multi-pass membrane protein</topology>
    </subcellularLocation>
</comment>
<keyword evidence="4 11" id="KW-0812">Transmembrane</keyword>
<keyword evidence="9 11" id="KW-0675">Receptor</keyword>
<organism evidence="15">
    <name type="scientific">Drosophila grimshawi</name>
    <name type="common">Hawaiian fruit fly</name>
    <name type="synonym">Idiomyia grimshawi</name>
    <dbReference type="NCBI Taxonomy" id="7222"/>
    <lineage>
        <taxon>Eukaryota</taxon>
        <taxon>Metazoa</taxon>
        <taxon>Ecdysozoa</taxon>
        <taxon>Arthropoda</taxon>
        <taxon>Hexapoda</taxon>
        <taxon>Insecta</taxon>
        <taxon>Pterygota</taxon>
        <taxon>Neoptera</taxon>
        <taxon>Endopterygota</taxon>
        <taxon>Diptera</taxon>
        <taxon>Brachycera</taxon>
        <taxon>Muscomorpha</taxon>
        <taxon>Ephydroidea</taxon>
        <taxon>Drosophilidae</taxon>
        <taxon>Drosophila</taxon>
        <taxon>Hawaiian Drosophila</taxon>
    </lineage>
</organism>
<dbReference type="PRINTS" id="PR00237">
    <property type="entry name" value="GPCRRHODOPSN"/>
</dbReference>
<evidence type="ECO:0000256" key="6">
    <source>
        <dbReference type="ARBA" id="ARBA00023040"/>
    </source>
</evidence>
<evidence type="ECO:0000256" key="1">
    <source>
        <dbReference type="ARBA" id="ARBA00004651"/>
    </source>
</evidence>
<evidence type="ECO:0000313" key="14">
    <source>
        <dbReference type="EMBL" id="EDV91132.1"/>
    </source>
</evidence>
<dbReference type="GO" id="GO:0005886">
    <property type="term" value="C:plasma membrane"/>
    <property type="evidence" value="ECO:0007669"/>
    <property type="project" value="UniProtKB-SubCell"/>
</dbReference>
<dbReference type="EMBL" id="CH916374">
    <property type="protein sequence ID" value="EDV91132.1"/>
    <property type="molecule type" value="Genomic_DNA"/>
</dbReference>
<evidence type="ECO:0000256" key="11">
    <source>
        <dbReference type="RuleBase" id="RU000688"/>
    </source>
</evidence>
<feature type="transmembrane region" description="Helical" evidence="12">
    <location>
        <begin position="175"/>
        <end position="196"/>
    </location>
</feature>
<evidence type="ECO:0000256" key="2">
    <source>
        <dbReference type="ARBA" id="ARBA00010663"/>
    </source>
</evidence>
<keyword evidence="10 11" id="KW-0807">Transducer</keyword>
<evidence type="ECO:0000256" key="7">
    <source>
        <dbReference type="ARBA" id="ARBA00023136"/>
    </source>
</evidence>
<dbReference type="STRING" id="7222.B4JUG2"/>
<dbReference type="GO" id="GO:0043410">
    <property type="term" value="P:positive regulation of MAPK cascade"/>
    <property type="evidence" value="ECO:0007669"/>
    <property type="project" value="TreeGrafter"/>
</dbReference>
<dbReference type="PANTHER" id="PTHR24248:SF199">
    <property type="entry name" value="IP13425P-RELATED"/>
    <property type="match status" value="1"/>
</dbReference>
<evidence type="ECO:0000256" key="8">
    <source>
        <dbReference type="ARBA" id="ARBA00023157"/>
    </source>
</evidence>
<name>B4JUG2_DROGR</name>
<dbReference type="FunFam" id="1.20.1070.10:FF:000523">
    <property type="entry name" value="5-hydroxytryptamine receptor 2B"/>
    <property type="match status" value="1"/>
</dbReference>
<keyword evidence="6 11" id="KW-0297">G-protein coupled receptor</keyword>
<dbReference type="PANTHER" id="PTHR24248">
    <property type="entry name" value="ADRENERGIC RECEPTOR-RELATED G-PROTEIN COUPLED RECEPTOR"/>
    <property type="match status" value="1"/>
</dbReference>
<proteinExistence type="inferred from homology"/>
<dbReference type="eggNOG" id="KOG3656">
    <property type="taxonomic scope" value="Eukaryota"/>
</dbReference>
<evidence type="ECO:0000259" key="13">
    <source>
        <dbReference type="PROSITE" id="PS50262"/>
    </source>
</evidence>
<dbReference type="GO" id="GO:0007193">
    <property type="term" value="P:adenylate cyclase-inhibiting G protein-coupled receptor signaling pathway"/>
    <property type="evidence" value="ECO:0007669"/>
    <property type="project" value="EnsemblMetazoa"/>
</dbReference>
<dbReference type="SMART" id="SM01381">
    <property type="entry name" value="7TM_GPCR_Srsx"/>
    <property type="match status" value="1"/>
</dbReference>
<dbReference type="KEGG" id="dgr:6568443"/>
<dbReference type="PROSITE" id="PS50262">
    <property type="entry name" value="G_PROTEIN_RECEP_F1_2"/>
    <property type="match status" value="1"/>
</dbReference>
<dbReference type="InParanoid" id="B4JUG2"/>
<keyword evidence="8" id="KW-1015">Disulfide bond</keyword>
<evidence type="ECO:0000256" key="3">
    <source>
        <dbReference type="ARBA" id="ARBA00022475"/>
    </source>
</evidence>
<evidence type="ECO:0000313" key="15">
    <source>
        <dbReference type="Proteomes" id="UP000001070"/>
    </source>
</evidence>
<dbReference type="GO" id="GO:0008226">
    <property type="term" value="F:tyramine receptor activity"/>
    <property type="evidence" value="ECO:0007669"/>
    <property type="project" value="EnsemblMetazoa"/>
</dbReference>
<feature type="transmembrane region" description="Helical" evidence="12">
    <location>
        <begin position="416"/>
        <end position="437"/>
    </location>
</feature>
<evidence type="ECO:0000256" key="10">
    <source>
        <dbReference type="ARBA" id="ARBA00023224"/>
    </source>
</evidence>
<feature type="transmembrane region" description="Helical" evidence="12">
    <location>
        <begin position="14"/>
        <end position="38"/>
    </location>
</feature>
<dbReference type="OrthoDB" id="5977853at2759"/>
<evidence type="ECO:0000256" key="4">
    <source>
        <dbReference type="ARBA" id="ARBA00022692"/>
    </source>
</evidence>
<comment type="similarity">
    <text evidence="2 11">Belongs to the G-protein coupled receptor 1 family.</text>
</comment>
<dbReference type="InterPro" id="IPR017452">
    <property type="entry name" value="GPCR_Rhodpsn_7TM"/>
</dbReference>
<feature type="transmembrane region" description="Helical" evidence="12">
    <location>
        <begin position="50"/>
        <end position="75"/>
    </location>
</feature>
<dbReference type="GO" id="GO:0071928">
    <property type="term" value="P:tyramine signaling pathway"/>
    <property type="evidence" value="ECO:0007669"/>
    <property type="project" value="EnsemblMetazoa"/>
</dbReference>
<dbReference type="InterPro" id="IPR000276">
    <property type="entry name" value="GPCR_Rhodpsn"/>
</dbReference>
<dbReference type="SUPFAM" id="SSF81321">
    <property type="entry name" value="Family A G protein-coupled receptor-like"/>
    <property type="match status" value="1"/>
</dbReference>
<evidence type="ECO:0000256" key="9">
    <source>
        <dbReference type="ARBA" id="ARBA00023170"/>
    </source>
</evidence>
<keyword evidence="5 12" id="KW-1133">Transmembrane helix</keyword>
<dbReference type="Proteomes" id="UP000001070">
    <property type="component" value="Unassembled WGS sequence"/>
</dbReference>
<keyword evidence="3" id="KW-1003">Cell membrane</keyword>
<dbReference type="GO" id="GO:0071418">
    <property type="term" value="P:cellular response to amine stimulus"/>
    <property type="evidence" value="ECO:0007669"/>
    <property type="project" value="EnsemblMetazoa"/>
</dbReference>
<feature type="transmembrane region" description="Helical" evidence="12">
    <location>
        <begin position="129"/>
        <end position="150"/>
    </location>
</feature>
<dbReference type="FunCoup" id="B4JUG2">
    <property type="interactions" value="28"/>
</dbReference>
<dbReference type="GO" id="GO:0004993">
    <property type="term" value="F:G protein-coupled serotonin receptor activity"/>
    <property type="evidence" value="ECO:0007669"/>
    <property type="project" value="UniProtKB-ARBA"/>
</dbReference>
<feature type="transmembrane region" description="Helical" evidence="12">
    <location>
        <begin position="87"/>
        <end position="108"/>
    </location>
</feature>
<dbReference type="PhylomeDB" id="B4JUG2"/>
<dbReference type="AlphaFoldDB" id="B4JUG2"/>
<sequence>MNSYWTSMEWPKSLAVATFLLLILVTVIGNMLVILAVLTTRRLRTVTNCFVMSLAVADLLVGIFVMPPAVAVHVIGSWQLGLVLCDIWISFDILLCTASILSLCAISLDRYLAVTQPLTYSKKWRCKRLALLMILGVWLLAFGITCPPMLGWYEHGRNRNKGDSVECRYNQNKGYVVYSAMGSFFIPLTVMLYVYVRIGYVLTSRRQRIVRDANSERTADHDADTDGHFMSESEVYRCNQHKCLPCCEARCSVMRTHANPIFSTGSVKCRKCQEAKANDKRMKLKHQPTFYELMEISRMSSLIQCTSDSCRFHKRCASSVSIPTMYYNDGQSIGGATSLETVNHNVAKRASTTSHQLQRQLANHRVPMRVSTKIKTTKATKTLTIVMGGLIACWTPFFVYYLLIPFLPQLKKFEGLMSFFTWVGWVNCAINPFIYAFNPDFRAAFWRLTCRRICKQKLPRNHINMFRA</sequence>
<feature type="domain" description="G-protein coupled receptors family 1 profile" evidence="13">
    <location>
        <begin position="29"/>
        <end position="435"/>
    </location>
</feature>
<evidence type="ECO:0000256" key="12">
    <source>
        <dbReference type="SAM" id="Phobius"/>
    </source>
</evidence>
<dbReference type="PRINTS" id="PR01102">
    <property type="entry name" value="5HT6RECEPTR"/>
</dbReference>